<comment type="caution">
    <text evidence="1">The sequence shown here is derived from an EMBL/GenBank/DDBJ whole genome shotgun (WGS) entry which is preliminary data.</text>
</comment>
<evidence type="ECO:0000313" key="2">
    <source>
        <dbReference type="Proteomes" id="UP001356427"/>
    </source>
</evidence>
<dbReference type="Proteomes" id="UP001356427">
    <property type="component" value="Unassembled WGS sequence"/>
</dbReference>
<name>A0AAN8KSS2_9TELE</name>
<accession>A0AAN8KSS2</accession>
<gene>
    <name evidence="1" type="ORF">J4Q44_G00377560</name>
</gene>
<protein>
    <submittedName>
        <fullName evidence="1">Uncharacterized protein</fullName>
    </submittedName>
</protein>
<proteinExistence type="predicted"/>
<dbReference type="AlphaFoldDB" id="A0AAN8KSS2"/>
<organism evidence="1 2">
    <name type="scientific">Coregonus suidteri</name>
    <dbReference type="NCBI Taxonomy" id="861788"/>
    <lineage>
        <taxon>Eukaryota</taxon>
        <taxon>Metazoa</taxon>
        <taxon>Chordata</taxon>
        <taxon>Craniata</taxon>
        <taxon>Vertebrata</taxon>
        <taxon>Euteleostomi</taxon>
        <taxon>Actinopterygii</taxon>
        <taxon>Neopterygii</taxon>
        <taxon>Teleostei</taxon>
        <taxon>Protacanthopterygii</taxon>
        <taxon>Salmoniformes</taxon>
        <taxon>Salmonidae</taxon>
        <taxon>Coregoninae</taxon>
        <taxon>Coregonus</taxon>
    </lineage>
</organism>
<reference evidence="1 2" key="1">
    <citation type="submission" date="2021-04" db="EMBL/GenBank/DDBJ databases">
        <authorList>
            <person name="De Guttry C."/>
            <person name="Zahm M."/>
            <person name="Klopp C."/>
            <person name="Cabau C."/>
            <person name="Louis A."/>
            <person name="Berthelot C."/>
            <person name="Parey E."/>
            <person name="Roest Crollius H."/>
            <person name="Montfort J."/>
            <person name="Robinson-Rechavi M."/>
            <person name="Bucao C."/>
            <person name="Bouchez O."/>
            <person name="Gislard M."/>
            <person name="Lluch J."/>
            <person name="Milhes M."/>
            <person name="Lampietro C."/>
            <person name="Lopez Roques C."/>
            <person name="Donnadieu C."/>
            <person name="Braasch I."/>
            <person name="Desvignes T."/>
            <person name="Postlethwait J."/>
            <person name="Bobe J."/>
            <person name="Wedekind C."/>
            <person name="Guiguen Y."/>
        </authorList>
    </citation>
    <scope>NUCLEOTIDE SEQUENCE [LARGE SCALE GENOMIC DNA]</scope>
    <source>
        <strain evidence="1">Cs_M1</strain>
        <tissue evidence="1">Blood</tissue>
    </source>
</reference>
<sequence>MPEGGPRSVLIWFDNFHHIRWSFSDLKPLVTNAVRNNSAICRQLGYPLSCHSTKTIRKLHRTLPVNKKDDRKDCLPERHISDDGVILQGGLRDLT</sequence>
<keyword evidence="2" id="KW-1185">Reference proteome</keyword>
<dbReference type="EMBL" id="JAGTTL010000039">
    <property type="protein sequence ID" value="KAK6291971.1"/>
    <property type="molecule type" value="Genomic_DNA"/>
</dbReference>
<evidence type="ECO:0000313" key="1">
    <source>
        <dbReference type="EMBL" id="KAK6291971.1"/>
    </source>
</evidence>